<comment type="caution">
    <text evidence="2">The sequence shown here is derived from an EMBL/GenBank/DDBJ whole genome shotgun (WGS) entry which is preliminary data.</text>
</comment>
<sequence>MIIKNCKRPLKIDMLEALMRRLPPGHAKQPAIIEDIKKIKAGYNGENRVFQSLKSLPEKEYLLFHDLRLIGSPFPFQMDILILTSSFLLILEVKNMAGEIFFDNAFNQLIRTNPDGKTEAFDDPILQVSRQRQHLLDWLKAKRTNNLPVETLVVSANSSTIIRAGNTDINRIVTRKDRILVKIEELKNKYNEAVLSTRTIKRLSNLLLDSHIPYIPKPLENYRIPITALQTGVFCDKCHTFSMERKSRKWICRTCLDISLDAHISAIYDYLYLVKPTITNMEFRNFLQLQSPSSSKKLLLSLKLNHTGHTRGRIYLLNSLIEG</sequence>
<reference evidence="2 3" key="1">
    <citation type="journal article" date="2019" name="Environ. Microbiol.">
        <title>An active ?-lactamase is a part of an orchestrated cell wall stress resistance network of Bacillus subtilis and related rhizosphere species.</title>
        <authorList>
            <person name="Bucher T."/>
            <person name="Keren-Paz A."/>
            <person name="Hausser J."/>
            <person name="Olender T."/>
            <person name="Cytryn E."/>
            <person name="Kolodkin-Gal I."/>
        </authorList>
    </citation>
    <scope>NUCLEOTIDE SEQUENCE [LARGE SCALE GENOMIC DNA]</scope>
    <source>
        <strain evidence="2 3">I4</strain>
    </source>
</reference>
<evidence type="ECO:0000313" key="2">
    <source>
        <dbReference type="EMBL" id="TKH08116.1"/>
    </source>
</evidence>
<dbReference type="PROSITE" id="PS50965">
    <property type="entry name" value="NERD"/>
    <property type="match status" value="1"/>
</dbReference>
<dbReference type="AlphaFoldDB" id="A0A9X8ZDN4"/>
<protein>
    <submittedName>
        <fullName evidence="2">NERD domain-containing protein</fullName>
    </submittedName>
</protein>
<dbReference type="Pfam" id="PF08378">
    <property type="entry name" value="NERD"/>
    <property type="match status" value="1"/>
</dbReference>
<dbReference type="Proteomes" id="UP000309170">
    <property type="component" value="Unassembled WGS sequence"/>
</dbReference>
<dbReference type="InterPro" id="IPR011528">
    <property type="entry name" value="NERD"/>
</dbReference>
<name>A0A9X8ZDN4_9BACI</name>
<proteinExistence type="predicted"/>
<dbReference type="EMBL" id="SZNT01000417">
    <property type="protein sequence ID" value="TKH08116.1"/>
    <property type="molecule type" value="Genomic_DNA"/>
</dbReference>
<dbReference type="RefSeq" id="WP_137024336.1">
    <property type="nucleotide sequence ID" value="NZ_SZNT01000417.1"/>
</dbReference>
<evidence type="ECO:0000313" key="3">
    <source>
        <dbReference type="Proteomes" id="UP000309170"/>
    </source>
</evidence>
<organism evidence="2 3">
    <name type="scientific">Peribacillus simplex</name>
    <dbReference type="NCBI Taxonomy" id="1478"/>
    <lineage>
        <taxon>Bacteria</taxon>
        <taxon>Bacillati</taxon>
        <taxon>Bacillota</taxon>
        <taxon>Bacilli</taxon>
        <taxon>Bacillales</taxon>
        <taxon>Bacillaceae</taxon>
        <taxon>Peribacillus</taxon>
    </lineage>
</organism>
<feature type="domain" description="NERD" evidence="1">
    <location>
        <begin position="41"/>
        <end position="158"/>
    </location>
</feature>
<evidence type="ECO:0000259" key="1">
    <source>
        <dbReference type="PROSITE" id="PS50965"/>
    </source>
</evidence>
<gene>
    <name evidence="2" type="ORF">FC678_21270</name>
</gene>
<accession>A0A9X8ZDN4</accession>